<dbReference type="SUPFAM" id="SSF51430">
    <property type="entry name" value="NAD(P)-linked oxidoreductase"/>
    <property type="match status" value="1"/>
</dbReference>
<dbReference type="InterPro" id="IPR023210">
    <property type="entry name" value="NADP_OxRdtase_dom"/>
</dbReference>
<comment type="caution">
    <text evidence="3">The sequence shown here is derived from an EMBL/GenBank/DDBJ whole genome shotgun (WGS) entry which is preliminary data.</text>
</comment>
<feature type="non-terminal residue" evidence="3">
    <location>
        <position position="302"/>
    </location>
</feature>
<evidence type="ECO:0000313" key="3">
    <source>
        <dbReference type="EMBL" id="MFD0782776.1"/>
    </source>
</evidence>
<dbReference type="InterPro" id="IPR036812">
    <property type="entry name" value="NAD(P)_OxRdtase_dom_sf"/>
</dbReference>
<organism evidence="3 4">
    <name type="scientific">Micromonospora azadirachtae</name>
    <dbReference type="NCBI Taxonomy" id="1970735"/>
    <lineage>
        <taxon>Bacteria</taxon>
        <taxon>Bacillati</taxon>
        <taxon>Actinomycetota</taxon>
        <taxon>Actinomycetes</taxon>
        <taxon>Micromonosporales</taxon>
        <taxon>Micromonosporaceae</taxon>
        <taxon>Micromonospora</taxon>
    </lineage>
</organism>
<dbReference type="PANTHER" id="PTHR43625">
    <property type="entry name" value="AFLATOXIN B1 ALDEHYDE REDUCTASE"/>
    <property type="match status" value="1"/>
</dbReference>
<evidence type="ECO:0000259" key="2">
    <source>
        <dbReference type="Pfam" id="PF00248"/>
    </source>
</evidence>
<dbReference type="InterPro" id="IPR050791">
    <property type="entry name" value="Aldo-Keto_reductase"/>
</dbReference>
<dbReference type="Gene3D" id="3.20.20.100">
    <property type="entry name" value="NADP-dependent oxidoreductase domain"/>
    <property type="match status" value="1"/>
</dbReference>
<keyword evidence="1" id="KW-0560">Oxidoreductase</keyword>
<dbReference type="Proteomes" id="UP001597053">
    <property type="component" value="Unassembled WGS sequence"/>
</dbReference>
<proteinExistence type="predicted"/>
<sequence>MEKRAIGGQGLTASEVGLGCMSLTGAYGPADRDESVALIRQAIELGVTIFDTADVYGPFTGERLLGEALAGRRGEVAIVTKFGGRKLSDDGTVIGGVCGTPEYVRQSVERSLRHLGTDRIDLVLQHRVDPAVPVEETFGALGELIAEGKIGHAGISEASAQTIRRAYAAGPLSAVEMEYSLSSRDVEQNGVLATVRELSIGFLAYAPLGRGLLSGTVRSSGQVAHDLRAGFPRFSAENLEHNVKLVDALAAVAAPLGLTVGQLALSWLLTAAPEVVAVPGTRHTAHLAQNVAAAGFRLDPET</sequence>
<keyword evidence="4" id="KW-1185">Reference proteome</keyword>
<evidence type="ECO:0000256" key="1">
    <source>
        <dbReference type="ARBA" id="ARBA00023002"/>
    </source>
</evidence>
<protein>
    <submittedName>
        <fullName evidence="3">Aldo/keto reductase</fullName>
    </submittedName>
</protein>
<gene>
    <name evidence="3" type="ORF">ACFQZ8_02370</name>
</gene>
<accession>A0ABW2ZWS9</accession>
<dbReference type="PANTHER" id="PTHR43625:SF40">
    <property type="entry name" value="ALDO-KETO REDUCTASE YAKC [NADP(+)]"/>
    <property type="match status" value="1"/>
</dbReference>
<evidence type="ECO:0000313" key="4">
    <source>
        <dbReference type="Proteomes" id="UP001597053"/>
    </source>
</evidence>
<feature type="domain" description="NADP-dependent oxidoreductase" evidence="2">
    <location>
        <begin position="16"/>
        <end position="301"/>
    </location>
</feature>
<reference evidence="4" key="1">
    <citation type="journal article" date="2019" name="Int. J. Syst. Evol. Microbiol.">
        <title>The Global Catalogue of Microorganisms (GCM) 10K type strain sequencing project: providing services to taxonomists for standard genome sequencing and annotation.</title>
        <authorList>
            <consortium name="The Broad Institute Genomics Platform"/>
            <consortium name="The Broad Institute Genome Sequencing Center for Infectious Disease"/>
            <person name="Wu L."/>
            <person name="Ma J."/>
        </authorList>
    </citation>
    <scope>NUCLEOTIDE SEQUENCE [LARGE SCALE GENOMIC DNA]</scope>
    <source>
        <strain evidence="4">JCM 32148</strain>
    </source>
</reference>
<dbReference type="Pfam" id="PF00248">
    <property type="entry name" value="Aldo_ket_red"/>
    <property type="match status" value="1"/>
</dbReference>
<name>A0ABW2ZWS9_9ACTN</name>
<dbReference type="EMBL" id="JBHTHM010000042">
    <property type="protein sequence ID" value="MFD0782776.1"/>
    <property type="molecule type" value="Genomic_DNA"/>
</dbReference>